<accession>A0AA97AL58</accession>
<name>A0AA97AL58_9CYAN</name>
<protein>
    <submittedName>
        <fullName evidence="2">CHAT domain-containing protein</fullName>
    </submittedName>
</protein>
<gene>
    <name evidence="2" type="ORF">HJG54_29610</name>
</gene>
<dbReference type="RefSeq" id="WP_316436687.1">
    <property type="nucleotide sequence ID" value="NZ_CP053587.1"/>
</dbReference>
<organism evidence="2">
    <name type="scientific">Leptolyngbya sp. NK1-12</name>
    <dbReference type="NCBI Taxonomy" id="2547451"/>
    <lineage>
        <taxon>Bacteria</taxon>
        <taxon>Bacillati</taxon>
        <taxon>Cyanobacteriota</taxon>
        <taxon>Cyanophyceae</taxon>
        <taxon>Leptolyngbyales</taxon>
        <taxon>Leptolyngbyaceae</taxon>
        <taxon>Leptolyngbya group</taxon>
        <taxon>Leptolyngbya</taxon>
    </lineage>
</organism>
<dbReference type="EMBL" id="CP053587">
    <property type="protein sequence ID" value="WNZ27076.1"/>
    <property type="molecule type" value="Genomic_DNA"/>
</dbReference>
<dbReference type="AlphaFoldDB" id="A0AA97AL58"/>
<dbReference type="InterPro" id="IPR024983">
    <property type="entry name" value="CHAT_dom"/>
</dbReference>
<dbReference type="InterPro" id="IPR027417">
    <property type="entry name" value="P-loop_NTPase"/>
</dbReference>
<proteinExistence type="predicted"/>
<evidence type="ECO:0000313" key="2">
    <source>
        <dbReference type="EMBL" id="WNZ27076.1"/>
    </source>
</evidence>
<feature type="domain" description="CHAT" evidence="1">
    <location>
        <begin position="8"/>
        <end position="165"/>
    </location>
</feature>
<dbReference type="Pfam" id="PF12770">
    <property type="entry name" value="CHAT"/>
    <property type="match status" value="1"/>
</dbReference>
<sequence length="576" mass="64137">MSSSRKNSKQKTILFLAANPQNSTPLDLAREVKEIEEGLQRSQKRDKFLLEQVWAVTPGDVQRAMLNYRPQIVHFSGHGMGEVGLVLENAAGQGQFVKSTALAGLFELFADKVECVVLNACYSEVQAVAIAHHIPFVVGMNQAVGDRAARVFAVGFYDALGAGESFDFAYKLGCNRIALEGIAEDSTPVITRKLEVASLPLPEPSEPDNAIPAPVAVLAPVVVEPSRSGSMTLASEQVALEELGGQVPLDSLFYIKRPPIEEQCYDAIVRPGALIRVKAPRQMGKSSLTIRILDYAEKQGYRTTWLNLQRAGDQALSSLDAFLRWLCDRTTRNLRLPNQVEEYWQGIAGSMDKCTDYFELYLLEEINAPLALCLDEVDEVFKHPAIASDFLGLLRSWHEESKISSVSAWRNLRLVLTHSEEVYIPLNINQSPFNVGVPIELPPFTQAQLADLVQRHGLQWSEAEIGQLMAMVGGHPYLTRVALQQIVRGEVTLIQFLQVAPTQEWLFGSHLRRHLGNLEERNLASAMKQVVTSDQPVRLSSAEASKLDNMGLVRFQGNDVYPLCDLYRHYFKEILK</sequence>
<dbReference type="SUPFAM" id="SSF52540">
    <property type="entry name" value="P-loop containing nucleoside triphosphate hydrolases"/>
    <property type="match status" value="1"/>
</dbReference>
<evidence type="ECO:0000259" key="1">
    <source>
        <dbReference type="Pfam" id="PF12770"/>
    </source>
</evidence>
<dbReference type="Pfam" id="PF14516">
    <property type="entry name" value="AAA_35"/>
    <property type="match status" value="1"/>
</dbReference>
<dbReference type="Gene3D" id="3.40.50.300">
    <property type="entry name" value="P-loop containing nucleotide triphosphate hydrolases"/>
    <property type="match status" value="1"/>
</dbReference>
<reference evidence="2" key="1">
    <citation type="submission" date="2020-05" db="EMBL/GenBank/DDBJ databases">
        <authorList>
            <person name="Zhu T."/>
            <person name="Keshari N."/>
            <person name="Lu X."/>
        </authorList>
    </citation>
    <scope>NUCLEOTIDE SEQUENCE</scope>
    <source>
        <strain evidence="2">NK1-12</strain>
    </source>
</reference>